<dbReference type="InterPro" id="IPR001041">
    <property type="entry name" value="2Fe-2S_ferredoxin-type"/>
</dbReference>
<evidence type="ECO:0000256" key="4">
    <source>
        <dbReference type="ARBA" id="ARBA00022485"/>
    </source>
</evidence>
<dbReference type="PROSITE" id="PS00643">
    <property type="entry name" value="COMPLEX1_75K_3"/>
    <property type="match status" value="1"/>
</dbReference>
<dbReference type="InterPro" id="IPR054351">
    <property type="entry name" value="NADH_UbQ_OxRdtase_ferredoxin"/>
</dbReference>
<dbReference type="PANTHER" id="PTHR43105">
    <property type="entry name" value="RESPIRATORY NITRATE REDUCTASE"/>
    <property type="match status" value="1"/>
</dbReference>
<dbReference type="SUPFAM" id="SSF54292">
    <property type="entry name" value="2Fe-2S ferredoxin-like"/>
    <property type="match status" value="1"/>
</dbReference>
<dbReference type="GO" id="GO:0008137">
    <property type="term" value="F:NADH dehydrogenase (ubiquinone) activity"/>
    <property type="evidence" value="ECO:0007669"/>
    <property type="project" value="InterPro"/>
</dbReference>
<evidence type="ECO:0000256" key="5">
    <source>
        <dbReference type="ARBA" id="ARBA00022714"/>
    </source>
</evidence>
<dbReference type="PROSITE" id="PS51669">
    <property type="entry name" value="4FE4S_MOW_BIS_MGD"/>
    <property type="match status" value="1"/>
</dbReference>
<dbReference type="InterPro" id="IPR006656">
    <property type="entry name" value="Mopterin_OxRdtase"/>
</dbReference>
<dbReference type="GO" id="GO:0051537">
    <property type="term" value="F:2 iron, 2 sulfur cluster binding"/>
    <property type="evidence" value="ECO:0007669"/>
    <property type="project" value="UniProtKB-KW"/>
</dbReference>
<dbReference type="OrthoDB" id="9810782at2"/>
<keyword evidence="11" id="KW-0520">NAD</keyword>
<dbReference type="GO" id="GO:0051539">
    <property type="term" value="F:4 iron, 4 sulfur cluster binding"/>
    <property type="evidence" value="ECO:0007669"/>
    <property type="project" value="UniProtKB-KW"/>
</dbReference>
<evidence type="ECO:0000256" key="14">
    <source>
        <dbReference type="ARBA" id="ARBA00032783"/>
    </source>
</evidence>
<evidence type="ECO:0000256" key="7">
    <source>
        <dbReference type="ARBA" id="ARBA00022723"/>
    </source>
</evidence>
<dbReference type="InterPro" id="IPR050123">
    <property type="entry name" value="Prok_molybdopt-oxidoreductase"/>
</dbReference>
<dbReference type="NCBIfam" id="TIGR01973">
    <property type="entry name" value="NuoG"/>
    <property type="match status" value="1"/>
</dbReference>
<comment type="similarity">
    <text evidence="2 17">Belongs to the complex I 75 kDa subunit family.</text>
</comment>
<dbReference type="PROSITE" id="PS00641">
    <property type="entry name" value="COMPLEX1_75K_1"/>
    <property type="match status" value="1"/>
</dbReference>
<evidence type="ECO:0000256" key="9">
    <source>
        <dbReference type="ARBA" id="ARBA00023004"/>
    </source>
</evidence>
<comment type="subunit">
    <text evidence="12">Composed of 13 different subunits. Subunits NuoCD, E, F, and G constitute the peripheral sector of the complex.</text>
</comment>
<dbReference type="PROSITE" id="PS51839">
    <property type="entry name" value="4FE4S_HC3"/>
    <property type="match status" value="1"/>
</dbReference>
<evidence type="ECO:0000256" key="17">
    <source>
        <dbReference type="RuleBase" id="RU004523"/>
    </source>
</evidence>
<feature type="domain" description="4Fe-4S His(Cys)3-ligated-type" evidence="20">
    <location>
        <begin position="83"/>
        <end position="122"/>
    </location>
</feature>
<dbReference type="InterPro" id="IPR006963">
    <property type="entry name" value="Mopterin_OxRdtase_4Fe-4S_dom"/>
</dbReference>
<evidence type="ECO:0000256" key="1">
    <source>
        <dbReference type="ARBA" id="ARBA00001966"/>
    </source>
</evidence>
<gene>
    <name evidence="21" type="primary">nuoG</name>
    <name evidence="21" type="ORF">BUCINSTRO3249_0109</name>
</gene>
<dbReference type="Pfam" id="PF13510">
    <property type="entry name" value="Fer2_4"/>
    <property type="match status" value="1"/>
</dbReference>
<dbReference type="PROSITE" id="PS51085">
    <property type="entry name" value="2FE2S_FER_2"/>
    <property type="match status" value="1"/>
</dbReference>
<evidence type="ECO:0000256" key="11">
    <source>
        <dbReference type="ARBA" id="ARBA00023027"/>
    </source>
</evidence>
<evidence type="ECO:0000256" key="8">
    <source>
        <dbReference type="ARBA" id="ARBA00022967"/>
    </source>
</evidence>
<reference evidence="22" key="1">
    <citation type="submission" date="2018-09" db="EMBL/GenBank/DDBJ databases">
        <authorList>
            <person name="Manzano-Marin A."/>
            <person name="Manzano-Marin A."/>
        </authorList>
    </citation>
    <scope>NUCLEOTIDE SEQUENCE [LARGE SCALE GENOMIC DNA]</scope>
    <source>
        <strain evidence="22">BuCistrobi</strain>
    </source>
</reference>
<dbReference type="InterPro" id="IPR019574">
    <property type="entry name" value="NADH_UbQ_OxRdtase_Gsu_4Fe4S-bd"/>
</dbReference>
<dbReference type="Pfam" id="PF00384">
    <property type="entry name" value="Molybdopterin"/>
    <property type="match status" value="1"/>
</dbReference>
<protein>
    <recommendedName>
        <fullName evidence="3">NADH-quinone oxidoreductase subunit G</fullName>
    </recommendedName>
    <alternativeName>
        <fullName evidence="13">NADH dehydrogenase I subunit G</fullName>
    </alternativeName>
    <alternativeName>
        <fullName evidence="14">NDH-1 subunit G</fullName>
    </alternativeName>
</protein>
<evidence type="ECO:0000259" key="19">
    <source>
        <dbReference type="PROSITE" id="PS51669"/>
    </source>
</evidence>
<evidence type="ECO:0000259" key="20">
    <source>
        <dbReference type="PROSITE" id="PS51839"/>
    </source>
</evidence>
<evidence type="ECO:0000256" key="2">
    <source>
        <dbReference type="ARBA" id="ARBA00005404"/>
    </source>
</evidence>
<keyword evidence="5" id="KW-0001">2Fe-2S</keyword>
<name>A0A3B1E9D9_9GAMM</name>
<sequence>MVKIYIDNKIFFVKSTDNLLQACLSSGCNVPFFCWHPALGSIGSCRQCSVKVYRNEEDHVGYIVMACMSDIHEGMRISVMDSDLKIFQKSITELMMLNHPHDCPVCAEGGSCHLQDMTVLNQHSLRRYRFSKRVFKNQYMGPLISHTMNRCITCYRCVRYYSDYAGGKDFGVFGSNNKIYFGRLEDGLLESEYSGNLIDVCPTGVFTDKSNANNFYRKWDLQYTPSICHNCSIGCNIRLGERSGILSRVDNRYNSQVNRHFLCDLGRFGCNYVNQKNFIGSFKRKNNIRKPLNYKDAIILVKKILKKSSYRILGIGSPRASIESNMALSNLVGTENFSNGMLSSLDACMRIITQIIKKSNIHIPSIPEIESYDVILIIGEDITQTASLAALSVRQAIQGSGFYSSISKNYDIPVWNINAIKNIACDKKNTLFIICDDKTKLDDISSYSYYGSLKKQLNFSALILDGIKSNFKNRNINSSSSLDKIHFIVKKLCSAKKPLIISGTSYYSVDIIKISFNIAQSLKKMGLPVGLALFPPSANSVGVSLIPSISIDSLIKIIYSEPIDVLIILENNLYRLYESGFVDHIFRKIRKVIVLDHQINKTVRRSDVFLLSTNFLESSGNIINYEARLQRFFRAYDPNLNNSDQVKLDSWRWIYAVHNNIQSLSMIKNFTIDEMMKLCSSWSTIFEKLCNAAPSASFRIDGQKIARRSSRFSGRAAIHADKSVHELKSEVDVDSMFTSSSEGSQQTDDNFFYSPFSWSPNWNSNQSSFKSSLIPYSKKPIPYEGILLFRLNQKKNFLSFFTKNSFSDKRSSFLLFKIIPYYKLLGSEEMSQNYFLKIMRISHVYVKLNPVDAQKIKIDQGDILQFQVDNKFYNASVKFSKNISSHHIGIPVGLIEFPMDFVNKFAINLIKYSK</sequence>
<dbReference type="GO" id="GO:0016020">
    <property type="term" value="C:membrane"/>
    <property type="evidence" value="ECO:0007669"/>
    <property type="project" value="InterPro"/>
</dbReference>
<dbReference type="GO" id="GO:0048038">
    <property type="term" value="F:quinone binding"/>
    <property type="evidence" value="ECO:0007669"/>
    <property type="project" value="UniProtKB-KW"/>
</dbReference>
<keyword evidence="9" id="KW-0408">Iron</keyword>
<dbReference type="PROSITE" id="PS51257">
    <property type="entry name" value="PROKAR_LIPOPROTEIN"/>
    <property type="match status" value="1"/>
</dbReference>
<evidence type="ECO:0000256" key="10">
    <source>
        <dbReference type="ARBA" id="ARBA00023014"/>
    </source>
</evidence>
<dbReference type="GO" id="GO:0003954">
    <property type="term" value="F:NADH dehydrogenase activity"/>
    <property type="evidence" value="ECO:0007669"/>
    <property type="project" value="TreeGrafter"/>
</dbReference>
<proteinExistence type="inferred from homology"/>
<dbReference type="CDD" id="cd00207">
    <property type="entry name" value="fer2"/>
    <property type="match status" value="1"/>
</dbReference>
<dbReference type="Pfam" id="PF22117">
    <property type="entry name" value="Fer4_Nqo3"/>
    <property type="match status" value="1"/>
</dbReference>
<keyword evidence="8" id="KW-1278">Translocase</keyword>
<evidence type="ECO:0000256" key="15">
    <source>
        <dbReference type="ARBA" id="ARBA00034078"/>
    </source>
</evidence>
<dbReference type="PANTHER" id="PTHR43105:SF10">
    <property type="entry name" value="NADH-QUINONE OXIDOREDUCTASE SUBUNIT G"/>
    <property type="match status" value="1"/>
</dbReference>
<evidence type="ECO:0000256" key="3">
    <source>
        <dbReference type="ARBA" id="ARBA00019902"/>
    </source>
</evidence>
<organism evidence="21 22">
    <name type="scientific">Buchnera aphidicola</name>
    <name type="common">Cinara strobi</name>
    <dbReference type="NCBI Taxonomy" id="1921549"/>
    <lineage>
        <taxon>Bacteria</taxon>
        <taxon>Pseudomonadati</taxon>
        <taxon>Pseudomonadota</taxon>
        <taxon>Gammaproteobacteria</taxon>
        <taxon>Enterobacterales</taxon>
        <taxon>Erwiniaceae</taxon>
        <taxon>Buchnera</taxon>
    </lineage>
</organism>
<comment type="cofactor">
    <cofactor evidence="15">
        <name>[2Fe-2S] cluster</name>
        <dbReference type="ChEBI" id="CHEBI:190135"/>
    </cofactor>
</comment>
<evidence type="ECO:0000256" key="12">
    <source>
        <dbReference type="ARBA" id="ARBA00026021"/>
    </source>
</evidence>
<dbReference type="SMART" id="SM00929">
    <property type="entry name" value="NADH-G_4Fe-4S_3"/>
    <property type="match status" value="1"/>
</dbReference>
<keyword evidence="10" id="KW-0411">Iron-sulfur</keyword>
<feature type="domain" description="4Fe-4S Mo/W bis-MGD-type" evidence="19">
    <location>
        <begin position="221"/>
        <end position="277"/>
    </location>
</feature>
<accession>A0A3B1E9D9</accession>
<dbReference type="EMBL" id="LR025085">
    <property type="protein sequence ID" value="VAX76379.1"/>
    <property type="molecule type" value="Genomic_DNA"/>
</dbReference>
<evidence type="ECO:0000256" key="6">
    <source>
        <dbReference type="ARBA" id="ARBA00022719"/>
    </source>
</evidence>
<dbReference type="InterPro" id="IPR036010">
    <property type="entry name" value="2Fe-2S_ferredoxin-like_sf"/>
</dbReference>
<keyword evidence="7" id="KW-0479">Metal-binding</keyword>
<keyword evidence="4" id="KW-0004">4Fe-4S</keyword>
<evidence type="ECO:0000256" key="16">
    <source>
        <dbReference type="ARBA" id="ARBA00047712"/>
    </source>
</evidence>
<dbReference type="Pfam" id="PF10588">
    <property type="entry name" value="NADH-G_4Fe-4S_3"/>
    <property type="match status" value="1"/>
</dbReference>
<dbReference type="InterPro" id="IPR000283">
    <property type="entry name" value="NADH_UbQ_OxRdtase_75kDa_su_CS"/>
</dbReference>
<dbReference type="Gene3D" id="3.40.50.740">
    <property type="match status" value="1"/>
</dbReference>
<keyword evidence="6" id="KW-0874">Quinone</keyword>
<evidence type="ECO:0000256" key="13">
    <source>
        <dbReference type="ARBA" id="ARBA00031577"/>
    </source>
</evidence>
<dbReference type="STRING" id="1921549.GCA_900128825_00109"/>
<dbReference type="RefSeq" id="WP_158348998.1">
    <property type="nucleotide sequence ID" value="NZ_LR025085.1"/>
</dbReference>
<evidence type="ECO:0000313" key="22">
    <source>
        <dbReference type="Proteomes" id="UP000271849"/>
    </source>
</evidence>
<dbReference type="Pfam" id="PF04879">
    <property type="entry name" value="Molybdop_Fe4S4"/>
    <property type="match status" value="1"/>
</dbReference>
<comment type="catalytic activity">
    <reaction evidence="16">
        <text>a quinone + NADH + 5 H(+)(in) = a quinol + NAD(+) + 4 H(+)(out)</text>
        <dbReference type="Rhea" id="RHEA:57888"/>
        <dbReference type="ChEBI" id="CHEBI:15378"/>
        <dbReference type="ChEBI" id="CHEBI:24646"/>
        <dbReference type="ChEBI" id="CHEBI:57540"/>
        <dbReference type="ChEBI" id="CHEBI:57945"/>
        <dbReference type="ChEBI" id="CHEBI:132124"/>
    </reaction>
</comment>
<dbReference type="Proteomes" id="UP000271849">
    <property type="component" value="Chromosome"/>
</dbReference>
<dbReference type="SUPFAM" id="SSF53706">
    <property type="entry name" value="Formate dehydrogenase/DMSO reductase, domains 1-3"/>
    <property type="match status" value="1"/>
</dbReference>
<dbReference type="Gene3D" id="3.10.20.740">
    <property type="match status" value="1"/>
</dbReference>
<evidence type="ECO:0000259" key="18">
    <source>
        <dbReference type="PROSITE" id="PS51085"/>
    </source>
</evidence>
<dbReference type="Gene3D" id="2.20.25.90">
    <property type="entry name" value="ADC-like domains"/>
    <property type="match status" value="1"/>
</dbReference>
<feature type="domain" description="2Fe-2S ferredoxin-type" evidence="18">
    <location>
        <begin position="1"/>
        <end position="83"/>
    </location>
</feature>
<keyword evidence="21" id="KW-0560">Oxidoreductase</keyword>
<dbReference type="AlphaFoldDB" id="A0A3B1E9D9"/>
<comment type="cofactor">
    <cofactor evidence="1">
        <name>[4Fe-4S] cluster</name>
        <dbReference type="ChEBI" id="CHEBI:49883"/>
    </cofactor>
</comment>
<dbReference type="SMART" id="SM00926">
    <property type="entry name" value="Molybdop_Fe4S4"/>
    <property type="match status" value="1"/>
</dbReference>
<dbReference type="GO" id="GO:0042773">
    <property type="term" value="P:ATP synthesis coupled electron transport"/>
    <property type="evidence" value="ECO:0007669"/>
    <property type="project" value="InterPro"/>
</dbReference>
<evidence type="ECO:0000313" key="21">
    <source>
        <dbReference type="EMBL" id="VAX76379.1"/>
    </source>
</evidence>
<dbReference type="InterPro" id="IPR010228">
    <property type="entry name" value="NADH_UbQ_OxRdtase_Gsu"/>
</dbReference>
<dbReference type="GO" id="GO:0046872">
    <property type="term" value="F:metal ion binding"/>
    <property type="evidence" value="ECO:0007669"/>
    <property type="project" value="UniProtKB-KW"/>
</dbReference>
<dbReference type="SUPFAM" id="SSF54862">
    <property type="entry name" value="4Fe-4S ferredoxins"/>
    <property type="match status" value="1"/>
</dbReference>